<feature type="region of interest" description="Disordered" evidence="2">
    <location>
        <begin position="50"/>
        <end position="82"/>
    </location>
</feature>
<evidence type="ECO:0000313" key="5">
    <source>
        <dbReference type="EMBL" id="EFC42336.1"/>
    </source>
</evidence>
<protein>
    <submittedName>
        <fullName evidence="5">Predicted protein</fullName>
    </submittedName>
</protein>
<evidence type="ECO:0000256" key="3">
    <source>
        <dbReference type="SAM" id="Phobius"/>
    </source>
</evidence>
<dbReference type="PANTHER" id="PTHR43719">
    <property type="entry name" value="TWO-COMPONENT HISTIDINE KINASE"/>
    <property type="match status" value="1"/>
</dbReference>
<dbReference type="VEuPathDB" id="AmoebaDB:NAEGRDRAFT_69841"/>
<dbReference type="Proteomes" id="UP000006671">
    <property type="component" value="Unassembled WGS sequence"/>
</dbReference>
<gene>
    <name evidence="5" type="ORF">NAEGRDRAFT_69841</name>
</gene>
<sequence>MMLSEKEFISDDIEINDNTKATSSKTLFNISSPSFRKRLELGEDVPFSNNFNNNVNNSNNIEKQQTETSSSSTTTTPRPSFIKAPSLPSLSFPIKKSSSVSDDVKEIESKLNANCKNGVERAMLYMLANRLNVKLLIGVLFVLSFLNSLKTLSFNQNILSIVLFLVQLYTNYHRKNIDMAMSYEETFKRLDGQEMQRMVVSLVLYTTRILFLPEHNMMFIPVLFLWFAGANKLYIYSTFHGLFPTFYTSFLYIMCACYHSYHEYILNGYSARFIGIIEQYTVMTGCVWMFSYYFINVTGYLKHKVDKLQDTRKRLESALDARSRFMAHISHEFRCPIMSSIGCLELLKETPLNEKQNDLVDTIVSSNSVLLL</sequence>
<name>D2VLN2_NAEGR</name>
<feature type="transmembrane region" description="Helical" evidence="3">
    <location>
        <begin position="131"/>
        <end position="148"/>
    </location>
</feature>
<evidence type="ECO:0000256" key="1">
    <source>
        <dbReference type="ARBA" id="ARBA00022553"/>
    </source>
</evidence>
<feature type="transmembrane region" description="Helical" evidence="3">
    <location>
        <begin position="273"/>
        <end position="295"/>
    </location>
</feature>
<dbReference type="SUPFAM" id="SSF47384">
    <property type="entry name" value="Homodimeric domain of signal transducing histidine kinase"/>
    <property type="match status" value="1"/>
</dbReference>
<dbReference type="PANTHER" id="PTHR43719:SF28">
    <property type="entry name" value="PEROXIDE STRESS-ACTIVATED HISTIDINE KINASE MAK1-RELATED"/>
    <property type="match status" value="1"/>
</dbReference>
<dbReference type="GeneID" id="8863051"/>
<organism evidence="6">
    <name type="scientific">Naegleria gruberi</name>
    <name type="common">Amoeba</name>
    <dbReference type="NCBI Taxonomy" id="5762"/>
    <lineage>
        <taxon>Eukaryota</taxon>
        <taxon>Discoba</taxon>
        <taxon>Heterolobosea</taxon>
        <taxon>Tetramitia</taxon>
        <taxon>Eutetramitia</taxon>
        <taxon>Vahlkampfiidae</taxon>
        <taxon>Naegleria</taxon>
    </lineage>
</organism>
<evidence type="ECO:0000313" key="6">
    <source>
        <dbReference type="Proteomes" id="UP000006671"/>
    </source>
</evidence>
<evidence type="ECO:0000259" key="4">
    <source>
        <dbReference type="Pfam" id="PF00512"/>
    </source>
</evidence>
<evidence type="ECO:0000256" key="2">
    <source>
        <dbReference type="SAM" id="MobiDB-lite"/>
    </source>
</evidence>
<reference evidence="5 6" key="1">
    <citation type="journal article" date="2010" name="Cell">
        <title>The genome of Naegleria gruberi illuminates early eukaryotic versatility.</title>
        <authorList>
            <person name="Fritz-Laylin L.K."/>
            <person name="Prochnik S.E."/>
            <person name="Ginger M.L."/>
            <person name="Dacks J.B."/>
            <person name="Carpenter M.L."/>
            <person name="Field M.C."/>
            <person name="Kuo A."/>
            <person name="Paredez A."/>
            <person name="Chapman J."/>
            <person name="Pham J."/>
            <person name="Shu S."/>
            <person name="Neupane R."/>
            <person name="Cipriano M."/>
            <person name="Mancuso J."/>
            <person name="Tu H."/>
            <person name="Salamov A."/>
            <person name="Lindquist E."/>
            <person name="Shapiro H."/>
            <person name="Lucas S."/>
            <person name="Grigoriev I.V."/>
            <person name="Cande W.Z."/>
            <person name="Fulton C."/>
            <person name="Rokhsar D.S."/>
            <person name="Dawson S.C."/>
        </authorList>
    </citation>
    <scope>NUCLEOTIDE SEQUENCE [LARGE SCALE GENOMIC DNA]</scope>
    <source>
        <strain evidence="5 6">NEG-M</strain>
    </source>
</reference>
<dbReference type="RefSeq" id="XP_002675080.1">
    <property type="nucleotide sequence ID" value="XM_002675034.1"/>
</dbReference>
<dbReference type="KEGG" id="ngr:NAEGRDRAFT_69841"/>
<dbReference type="STRING" id="5762.D2VLN2"/>
<keyword evidence="3" id="KW-0472">Membrane</keyword>
<dbReference type="AlphaFoldDB" id="D2VLN2"/>
<dbReference type="CDD" id="cd00082">
    <property type="entry name" value="HisKA"/>
    <property type="match status" value="1"/>
</dbReference>
<accession>D2VLN2</accession>
<dbReference type="OrthoDB" id="60033at2759"/>
<feature type="compositionally biased region" description="Low complexity" evidence="2">
    <location>
        <begin position="50"/>
        <end position="76"/>
    </location>
</feature>
<dbReference type="Pfam" id="PF00512">
    <property type="entry name" value="HisKA"/>
    <property type="match status" value="1"/>
</dbReference>
<feature type="transmembrane region" description="Helical" evidence="3">
    <location>
        <begin position="242"/>
        <end position="261"/>
    </location>
</feature>
<dbReference type="InterPro" id="IPR036097">
    <property type="entry name" value="HisK_dim/P_sf"/>
</dbReference>
<dbReference type="Gene3D" id="1.10.287.130">
    <property type="match status" value="1"/>
</dbReference>
<keyword evidence="6" id="KW-1185">Reference proteome</keyword>
<keyword evidence="1" id="KW-0597">Phosphoprotein</keyword>
<dbReference type="EMBL" id="GG738880">
    <property type="protein sequence ID" value="EFC42336.1"/>
    <property type="molecule type" value="Genomic_DNA"/>
</dbReference>
<keyword evidence="3" id="KW-0812">Transmembrane</keyword>
<dbReference type="InParanoid" id="D2VLN2"/>
<proteinExistence type="predicted"/>
<feature type="domain" description="Signal transduction histidine kinase dimerisation/phosphoacceptor" evidence="4">
    <location>
        <begin position="321"/>
        <end position="368"/>
    </location>
</feature>
<dbReference type="InterPro" id="IPR003661">
    <property type="entry name" value="HisK_dim/P_dom"/>
</dbReference>
<keyword evidence="3" id="KW-1133">Transmembrane helix</keyword>
<dbReference type="GO" id="GO:0000155">
    <property type="term" value="F:phosphorelay sensor kinase activity"/>
    <property type="evidence" value="ECO:0007669"/>
    <property type="project" value="InterPro"/>
</dbReference>
<dbReference type="InterPro" id="IPR050956">
    <property type="entry name" value="2C_system_His_kinase"/>
</dbReference>